<dbReference type="Proteomes" id="UP001055439">
    <property type="component" value="Chromosome 2"/>
</dbReference>
<protein>
    <submittedName>
        <fullName evidence="1">Uncharacterized protein</fullName>
    </submittedName>
</protein>
<sequence>MDGSNLEGRSKCQMKAEGNRVEIHNINKCSTQQKTTISVEMETTGTSLWRSLGFAIFPETLTVIC</sequence>
<organism evidence="1 2">
    <name type="scientific">Musa troglodytarum</name>
    <name type="common">fe'i banana</name>
    <dbReference type="NCBI Taxonomy" id="320322"/>
    <lineage>
        <taxon>Eukaryota</taxon>
        <taxon>Viridiplantae</taxon>
        <taxon>Streptophyta</taxon>
        <taxon>Embryophyta</taxon>
        <taxon>Tracheophyta</taxon>
        <taxon>Spermatophyta</taxon>
        <taxon>Magnoliopsida</taxon>
        <taxon>Liliopsida</taxon>
        <taxon>Zingiberales</taxon>
        <taxon>Musaceae</taxon>
        <taxon>Musa</taxon>
    </lineage>
</organism>
<keyword evidence="2" id="KW-1185">Reference proteome</keyword>
<proteinExistence type="predicted"/>
<reference evidence="1" key="1">
    <citation type="submission" date="2022-05" db="EMBL/GenBank/DDBJ databases">
        <title>The Musa troglodytarum L. genome provides insights into the mechanism of non-climacteric behaviour and enrichment of carotenoids.</title>
        <authorList>
            <person name="Wang J."/>
        </authorList>
    </citation>
    <scope>NUCLEOTIDE SEQUENCE</scope>
    <source>
        <tissue evidence="1">Leaf</tissue>
    </source>
</reference>
<accession>A0A9E7F090</accession>
<evidence type="ECO:0000313" key="2">
    <source>
        <dbReference type="Proteomes" id="UP001055439"/>
    </source>
</evidence>
<dbReference type="EMBL" id="CP097504">
    <property type="protein sequence ID" value="URD86678.1"/>
    <property type="molecule type" value="Genomic_DNA"/>
</dbReference>
<dbReference type="AlphaFoldDB" id="A0A9E7F090"/>
<name>A0A9E7F090_9LILI</name>
<gene>
    <name evidence="1" type="ORF">MUK42_33185</name>
</gene>
<evidence type="ECO:0000313" key="1">
    <source>
        <dbReference type="EMBL" id="URD86678.1"/>
    </source>
</evidence>